<dbReference type="EMBL" id="MU032350">
    <property type="protein sequence ID" value="KAF3762100.1"/>
    <property type="molecule type" value="Genomic_DNA"/>
</dbReference>
<dbReference type="Gene3D" id="3.20.20.100">
    <property type="entry name" value="NADP-dependent oxidoreductase domain"/>
    <property type="match status" value="1"/>
</dbReference>
<evidence type="ECO:0000313" key="3">
    <source>
        <dbReference type="EMBL" id="KAF3762100.1"/>
    </source>
</evidence>
<organism evidence="3 4">
    <name type="scientific">Cryphonectria parasitica (strain ATCC 38755 / EP155)</name>
    <dbReference type="NCBI Taxonomy" id="660469"/>
    <lineage>
        <taxon>Eukaryota</taxon>
        <taxon>Fungi</taxon>
        <taxon>Dikarya</taxon>
        <taxon>Ascomycota</taxon>
        <taxon>Pezizomycotina</taxon>
        <taxon>Sordariomycetes</taxon>
        <taxon>Sordariomycetidae</taxon>
        <taxon>Diaporthales</taxon>
        <taxon>Cryphonectriaceae</taxon>
        <taxon>Cryphonectria-Endothia species complex</taxon>
        <taxon>Cryphonectria</taxon>
    </lineage>
</organism>
<evidence type="ECO:0000259" key="2">
    <source>
        <dbReference type="Pfam" id="PF00248"/>
    </source>
</evidence>
<dbReference type="SUPFAM" id="SSF51430">
    <property type="entry name" value="NAD(P)-linked oxidoreductase"/>
    <property type="match status" value="1"/>
</dbReference>
<dbReference type="CDD" id="cd19075">
    <property type="entry name" value="AKR_AKR7A1-5"/>
    <property type="match status" value="1"/>
</dbReference>
<dbReference type="Proteomes" id="UP000803844">
    <property type="component" value="Unassembled WGS sequence"/>
</dbReference>
<dbReference type="RefSeq" id="XP_040773079.1">
    <property type="nucleotide sequence ID" value="XM_040923652.1"/>
</dbReference>
<dbReference type="OrthoDB" id="2310150at2759"/>
<dbReference type="PANTHER" id="PTHR43364:SF4">
    <property type="entry name" value="NAD(P)-LINKED OXIDOREDUCTASE SUPERFAMILY PROTEIN"/>
    <property type="match status" value="1"/>
</dbReference>
<dbReference type="InterPro" id="IPR020471">
    <property type="entry name" value="AKR"/>
</dbReference>
<accession>A0A9P4XWK8</accession>
<gene>
    <name evidence="3" type="ORF">M406DRAFT_357339</name>
</gene>
<keyword evidence="1" id="KW-0560">Oxidoreductase</keyword>
<dbReference type="InterPro" id="IPR050523">
    <property type="entry name" value="AKR_Detox_Biosynth"/>
</dbReference>
<feature type="domain" description="NADP-dependent oxidoreductase" evidence="2">
    <location>
        <begin position="25"/>
        <end position="334"/>
    </location>
</feature>
<evidence type="ECO:0000256" key="1">
    <source>
        <dbReference type="ARBA" id="ARBA00023002"/>
    </source>
</evidence>
<dbReference type="InterPro" id="IPR036812">
    <property type="entry name" value="NAD(P)_OxRdtase_dom_sf"/>
</dbReference>
<comment type="caution">
    <text evidence="3">The sequence shown here is derived from an EMBL/GenBank/DDBJ whole genome shotgun (WGS) entry which is preliminary data.</text>
</comment>
<evidence type="ECO:0000313" key="4">
    <source>
        <dbReference type="Proteomes" id="UP000803844"/>
    </source>
</evidence>
<reference evidence="3" key="1">
    <citation type="journal article" date="2020" name="Phytopathology">
        <title>Genome sequence of the chestnut blight fungus Cryphonectria parasitica EP155: A fundamental resource for an archetypical invasive plant pathogen.</title>
        <authorList>
            <person name="Crouch J.A."/>
            <person name="Dawe A."/>
            <person name="Aerts A."/>
            <person name="Barry K."/>
            <person name="Churchill A.C.L."/>
            <person name="Grimwood J."/>
            <person name="Hillman B."/>
            <person name="Milgroom M.G."/>
            <person name="Pangilinan J."/>
            <person name="Smith M."/>
            <person name="Salamov A."/>
            <person name="Schmutz J."/>
            <person name="Yadav J."/>
            <person name="Grigoriev I.V."/>
            <person name="Nuss D."/>
        </authorList>
    </citation>
    <scope>NUCLEOTIDE SEQUENCE</scope>
    <source>
        <strain evidence="3">EP155</strain>
    </source>
</reference>
<dbReference type="PRINTS" id="PR00069">
    <property type="entry name" value="ALDKETRDTASE"/>
</dbReference>
<sequence length="346" mass="38271">MASSTNSSGVAHIANTDLGSKTTVKIVLGAMTLGKKGTEVARVHDLRDFTIMLDMLQKSGYNEVDTARIYGASEELLGQLDWKGRDIVMGTKLSPRRSGPNPYSHKTKDLQRGLTDSLQALQTDTVDLWYLHMPDHDTPYKETLQAVNDLYKAGLFKRFGISSYAAWEVAQICELCIQNGWKMPDVYQGSYNALQRSAEPELFPCLRAYGIAFYAFSPLAGGMLTDKYERDTTQHEPGSRFDPAKAQGRGFRGMYWNESCFAALDIVRPVAQKLGLTTSEAALRWLSHHSSLKDDGLDAIIVGASSAKQLETNLTSLENGALPDELVKAFDEAWMVVKGTCGPYHR</sequence>
<dbReference type="AlphaFoldDB" id="A0A9P4XWK8"/>
<dbReference type="Pfam" id="PF00248">
    <property type="entry name" value="Aldo_ket_red"/>
    <property type="match status" value="1"/>
</dbReference>
<name>A0A9P4XWK8_CRYP1</name>
<dbReference type="PANTHER" id="PTHR43364">
    <property type="entry name" value="NADH-SPECIFIC METHYLGLYOXAL REDUCTASE-RELATED"/>
    <property type="match status" value="1"/>
</dbReference>
<dbReference type="InterPro" id="IPR023210">
    <property type="entry name" value="NADP_OxRdtase_dom"/>
</dbReference>
<protein>
    <submittedName>
        <fullName evidence="3">Aldo/keto reductase</fullName>
    </submittedName>
</protein>
<dbReference type="GO" id="GO:0016491">
    <property type="term" value="F:oxidoreductase activity"/>
    <property type="evidence" value="ECO:0007669"/>
    <property type="project" value="UniProtKB-KW"/>
</dbReference>
<keyword evidence="4" id="KW-1185">Reference proteome</keyword>
<proteinExistence type="predicted"/>
<dbReference type="GeneID" id="63840781"/>